<dbReference type="HOGENOM" id="CLU_105772_1_0_0"/>
<proteinExistence type="predicted"/>
<gene>
    <name evidence="1" type="ORF">HMPREF0409_00601</name>
</gene>
<dbReference type="EMBL" id="CP003723">
    <property type="protein sequence ID" value="AGM23579.1"/>
    <property type="molecule type" value="Genomic_DNA"/>
</dbReference>
<sequence>MRLLILFVKNKFLGEYKVKNAVIYIHGKYGTAEEAKYYKKFFKEADIIGFEYTSEYPWNFQKEFSTFFDDISEKYKKISIIANSIGAYFTMLSLTNKHIEKAFFISPIVDMEKLIIDMMILQNITEEELYKKKEIKTSFGETLSWKYFTFARENHIEWNVPTYILYGEKDNITSYETILNFVNKSKANLTVMKNGEHWFHTEEQMKFLDNWIKNLIKK</sequence>
<name>R9RBK3_9FUSO</name>
<organism evidence="1 2">
    <name type="scientific">Fusobacterium animalis 4_8</name>
    <dbReference type="NCBI Taxonomy" id="469607"/>
    <lineage>
        <taxon>Bacteria</taxon>
        <taxon>Fusobacteriati</taxon>
        <taxon>Fusobacteriota</taxon>
        <taxon>Fusobacteriia</taxon>
        <taxon>Fusobacteriales</taxon>
        <taxon>Fusobacteriaceae</taxon>
        <taxon>Fusobacterium</taxon>
    </lineage>
</organism>
<dbReference type="PATRIC" id="fig|469607.3.peg.1136"/>
<dbReference type="KEGG" id="fus:HMPREF0409_00601"/>
<evidence type="ECO:0000313" key="1">
    <source>
        <dbReference type="EMBL" id="AGM23579.1"/>
    </source>
</evidence>
<accession>R9RBK3</accession>
<dbReference type="SUPFAM" id="SSF53474">
    <property type="entry name" value="alpha/beta-Hydrolases"/>
    <property type="match status" value="1"/>
</dbReference>
<dbReference type="Gene3D" id="3.40.50.1820">
    <property type="entry name" value="alpha/beta hydrolase"/>
    <property type="match status" value="1"/>
</dbReference>
<dbReference type="AlphaFoldDB" id="R9RBK3"/>
<dbReference type="Proteomes" id="UP000014361">
    <property type="component" value="Chromosome"/>
</dbReference>
<evidence type="ECO:0000313" key="2">
    <source>
        <dbReference type="Proteomes" id="UP000014361"/>
    </source>
</evidence>
<dbReference type="InterPro" id="IPR029058">
    <property type="entry name" value="AB_hydrolase_fold"/>
</dbReference>
<evidence type="ECO:0008006" key="3">
    <source>
        <dbReference type="Google" id="ProtNLM"/>
    </source>
</evidence>
<reference evidence="1 2" key="1">
    <citation type="submission" date="2012-07" db="EMBL/GenBank/DDBJ databases">
        <title>The Genome Sequence of Fusobacterium sp. 4_8.</title>
        <authorList>
            <consortium name="The Broad Institute Genome Sequencing Platform"/>
            <person name="Earl A."/>
            <person name="Ward D."/>
            <person name="Feldgarden M."/>
            <person name="Gevers D."/>
            <person name="Sibley C.D."/>
            <person name="White A.P."/>
            <person name="Crowley S."/>
            <person name="Surette M."/>
            <person name="Strauss J.C."/>
            <person name="Ambrose C.E."/>
            <person name="Allen-Vercoe E."/>
            <person name="Walker B."/>
            <person name="Young S.K."/>
            <person name="Zeng Q."/>
            <person name="Gargeya S."/>
            <person name="Fitzgerald M."/>
            <person name="Haas B."/>
            <person name="Abouelleil A."/>
            <person name="Alvarado L."/>
            <person name="Arachchi H.M."/>
            <person name="Berlin A.M."/>
            <person name="Chapman S.B."/>
            <person name="Goldberg J."/>
            <person name="Griggs A."/>
            <person name="Gujja S."/>
            <person name="Hansen M."/>
            <person name="Howarth C."/>
            <person name="Imamovic A."/>
            <person name="Larimer J."/>
            <person name="McCowen C."/>
            <person name="Montmayeur A."/>
            <person name="Murphy C."/>
            <person name="Neiman D."/>
            <person name="Pearson M."/>
            <person name="Priest M."/>
            <person name="Roberts A."/>
            <person name="Saif S."/>
            <person name="Shea T."/>
            <person name="Sisk P."/>
            <person name="Sykes S."/>
            <person name="Wortman J."/>
            <person name="Nusbaum C."/>
            <person name="Birren B."/>
        </authorList>
    </citation>
    <scope>NUCLEOTIDE SEQUENCE [LARGE SCALE GENOMIC DNA]</scope>
    <source>
        <strain evidence="1 2">4_8</strain>
    </source>
</reference>
<protein>
    <recommendedName>
        <fullName evidence="3">Alpha/beta hydrolase</fullName>
    </recommendedName>
</protein>